<comment type="subunit">
    <text evidence="2">Part of the tectonic-like complex (also named B9 complex).</text>
</comment>
<evidence type="ECO:0000256" key="6">
    <source>
        <dbReference type="SAM" id="SignalP"/>
    </source>
</evidence>
<name>A0A3P9A1P9_ESOLU</name>
<dbReference type="Proteomes" id="UP000265140">
    <property type="component" value="Chromosome 13"/>
</dbReference>
<feature type="domain" description="Tectonic-1-3 N-terminal" evidence="8">
    <location>
        <begin position="150"/>
        <end position="253"/>
    </location>
</feature>
<feature type="domain" description="Tectonic-1-3" evidence="7">
    <location>
        <begin position="511"/>
        <end position="639"/>
    </location>
</feature>
<accession>A0A3P9A1P9</accession>
<dbReference type="OMA" id="GWFPFLC"/>
<dbReference type="Bgee" id="ENSELUG00000013371">
    <property type="expression patterns" value="Expressed in testis and 14 other cell types or tissues"/>
</dbReference>
<dbReference type="InterPro" id="IPR011677">
    <property type="entry name" value="TCTN1-3_dom"/>
</dbReference>
<feature type="signal peptide" evidence="6">
    <location>
        <begin position="1"/>
        <end position="23"/>
    </location>
</feature>
<dbReference type="InterPro" id="IPR057724">
    <property type="entry name" value="TCTN1-3_N"/>
</dbReference>
<evidence type="ECO:0000256" key="2">
    <source>
        <dbReference type="ARBA" id="ARBA00011495"/>
    </source>
</evidence>
<dbReference type="InParanoid" id="A0A3P9A1P9"/>
<keyword evidence="10" id="KW-1185">Reference proteome</keyword>
<dbReference type="GO" id="GO:0007224">
    <property type="term" value="P:smoothened signaling pathway"/>
    <property type="evidence" value="ECO:0007669"/>
    <property type="project" value="TreeGrafter"/>
</dbReference>
<organism evidence="9 10">
    <name type="scientific">Esox lucius</name>
    <name type="common">Northern pike</name>
    <dbReference type="NCBI Taxonomy" id="8010"/>
    <lineage>
        <taxon>Eukaryota</taxon>
        <taxon>Metazoa</taxon>
        <taxon>Chordata</taxon>
        <taxon>Craniata</taxon>
        <taxon>Vertebrata</taxon>
        <taxon>Euteleostomi</taxon>
        <taxon>Actinopterygii</taxon>
        <taxon>Neopterygii</taxon>
        <taxon>Teleostei</taxon>
        <taxon>Protacanthopterygii</taxon>
        <taxon>Esociformes</taxon>
        <taxon>Esocidae</taxon>
        <taxon>Esox</taxon>
    </lineage>
</organism>
<gene>
    <name evidence="9" type="primary">TCTN2</name>
</gene>
<dbReference type="GO" id="GO:1904491">
    <property type="term" value="P:protein localization to ciliary transition zone"/>
    <property type="evidence" value="ECO:0007669"/>
    <property type="project" value="TreeGrafter"/>
</dbReference>
<dbReference type="STRING" id="8010.ENSELUP00000034706"/>
<dbReference type="InterPro" id="IPR040354">
    <property type="entry name" value="TCTN1-3"/>
</dbReference>
<evidence type="ECO:0000256" key="5">
    <source>
        <dbReference type="ARBA" id="ARBA00023180"/>
    </source>
</evidence>
<evidence type="ECO:0000256" key="1">
    <source>
        <dbReference type="ARBA" id="ARBA00007633"/>
    </source>
</evidence>
<reference evidence="9" key="3">
    <citation type="submission" date="2025-08" db="UniProtKB">
        <authorList>
            <consortium name="Ensembl"/>
        </authorList>
    </citation>
    <scope>IDENTIFICATION</scope>
</reference>
<reference evidence="10" key="1">
    <citation type="journal article" date="2014" name="PLoS ONE">
        <title>The genome and linkage map of the northern pike (Esox lucius): conserved synteny revealed between the salmonid sister group and the Neoteleostei.</title>
        <authorList>
            <person name="Rondeau E.B."/>
            <person name="Minkley D.R."/>
            <person name="Leong J.S."/>
            <person name="Messmer A.M."/>
            <person name="Jantzen J.R."/>
            <person name="von Schalburg K.R."/>
            <person name="Lemon C."/>
            <person name="Bird N.H."/>
            <person name="Koop B.F."/>
        </authorList>
    </citation>
    <scope>NUCLEOTIDE SEQUENCE</scope>
</reference>
<feature type="domain" description="Tectonic-1-3" evidence="7">
    <location>
        <begin position="276"/>
        <end position="425"/>
    </location>
</feature>
<protein>
    <recommendedName>
        <fullName evidence="11">Tectonic domain-containing protein</fullName>
    </recommendedName>
</protein>
<reference evidence="9" key="2">
    <citation type="submission" date="2020-02" db="EMBL/GenBank/DDBJ databases">
        <title>Esox lucius (northern pike) genome, fEsoLuc1, primary haplotype.</title>
        <authorList>
            <person name="Myers G."/>
            <person name="Karagic N."/>
            <person name="Meyer A."/>
            <person name="Pippel M."/>
            <person name="Reichard M."/>
            <person name="Winkler S."/>
            <person name="Tracey A."/>
            <person name="Sims Y."/>
            <person name="Howe K."/>
            <person name="Rhie A."/>
            <person name="Formenti G."/>
            <person name="Durbin R."/>
            <person name="Fedrigo O."/>
            <person name="Jarvis E.D."/>
        </authorList>
    </citation>
    <scope>NUCLEOTIDE SEQUENCE [LARGE SCALE GENOMIC DNA]</scope>
</reference>
<evidence type="ECO:0000313" key="9">
    <source>
        <dbReference type="Ensembl" id="ENSELUP00000034706.2"/>
    </source>
</evidence>
<dbReference type="FunCoup" id="A0A3P9A1P9">
    <property type="interactions" value="1089"/>
</dbReference>
<sequence>MANILSTPCAWIFFIVLIKDAKSNVVFQPSYIVTPGPRVSAFLLGNISGISLTLSSLSPFNSSGRLPPPTCSEELTHWVLTQDLVDKTTVRVQLSLNRSLILCRNNDTNTDCCPEPLCLLETLRVSACLENTPQASLLIQAKIYAQVYPTDPVSDNKTVIPNQVYRPLGSCPCDLTLGACDVRCCCDKDCSPEVLKLFVSQCLMGPFGGEVSPVPDYLCRAQSVENAPDWFPFLCVISPPDNNPFLGLFYEGDTITPVPRPSFQTPVLSAALPKDNYRQGDPIFTTSDQYITIPQKSLVGQCVDHAPVAFLKNVQAQCVTRLLSCPTGPPLQTTPTELKVQVRDGQRGVVTVDVTDEMAVDLSPFVSSPLVGDGVPLCENVTLALDYKFFWKGNGLTNITLTRTLGNVPSVNVALTSRYSVVFLNGDALSQPISGNPDYQVGRLVIGGVEDTLGNSTVIHRAPVSLWKPGNKQVEKYIALKVSLIKLHLVNKQMCTIVNHKFSMCICFHIFIFLSSVGSGLCGSAEMRPVLFGENSTAGCLLPVNLQNLTQCSMVRETVASLQRALIPATLIAKNGDPHFLSLTDWLNITFVELNSSQPMGGGTGTCSGIPSHRHIHIMSFATQVGGLPQWEIQGVEVSDHVSTWKMECGGGDPTPCLDQVVTQFFPVTFSITFSDIPINIGPPKTRFQINFTEYDCDRNDVCWPQLAFPLTKYYTGESYSLSLAKGLTLVFFFITASLLGTPWKQIRQAWRSASI</sequence>
<keyword evidence="3 6" id="KW-0732">Signal</keyword>
<dbReference type="GeneTree" id="ENSGT00570000079101"/>
<evidence type="ECO:0000313" key="10">
    <source>
        <dbReference type="Proteomes" id="UP000265140"/>
    </source>
</evidence>
<evidence type="ECO:0000256" key="3">
    <source>
        <dbReference type="ARBA" id="ARBA00022729"/>
    </source>
</evidence>
<dbReference type="GO" id="GO:0060271">
    <property type="term" value="P:cilium assembly"/>
    <property type="evidence" value="ECO:0007669"/>
    <property type="project" value="TreeGrafter"/>
</dbReference>
<dbReference type="PANTHER" id="PTHR14611">
    <property type="entry name" value="TECTONIC FAMILY MEMBER"/>
    <property type="match status" value="1"/>
</dbReference>
<dbReference type="Pfam" id="PF25752">
    <property type="entry name" value="DUF1619_N"/>
    <property type="match status" value="1"/>
</dbReference>
<dbReference type="GO" id="GO:0036038">
    <property type="term" value="C:MKS complex"/>
    <property type="evidence" value="ECO:0007669"/>
    <property type="project" value="TreeGrafter"/>
</dbReference>
<comment type="similarity">
    <text evidence="1">Belongs to the tectonic family.</text>
</comment>
<evidence type="ECO:0000259" key="8">
    <source>
        <dbReference type="Pfam" id="PF25752"/>
    </source>
</evidence>
<evidence type="ECO:0000259" key="7">
    <source>
        <dbReference type="Pfam" id="PF07773"/>
    </source>
</evidence>
<dbReference type="Pfam" id="PF07773">
    <property type="entry name" value="TCTN_DUF1619"/>
    <property type="match status" value="2"/>
</dbReference>
<dbReference type="Ensembl" id="ENSELUT00000038432.3">
    <property type="protein sequence ID" value="ENSELUP00000034706.2"/>
    <property type="gene ID" value="ENSELUG00000013371.3"/>
</dbReference>
<dbReference type="AlphaFoldDB" id="A0A3P9A1P9"/>
<feature type="chain" id="PRO_5044295066" description="Tectonic domain-containing protein" evidence="6">
    <location>
        <begin position="24"/>
        <end position="756"/>
    </location>
</feature>
<dbReference type="PANTHER" id="PTHR14611:SF6">
    <property type="entry name" value="TECTONIC-2"/>
    <property type="match status" value="1"/>
</dbReference>
<reference evidence="9" key="4">
    <citation type="submission" date="2025-09" db="UniProtKB">
        <authorList>
            <consortium name="Ensembl"/>
        </authorList>
    </citation>
    <scope>IDENTIFICATION</scope>
</reference>
<evidence type="ECO:0000256" key="4">
    <source>
        <dbReference type="ARBA" id="ARBA00022794"/>
    </source>
</evidence>
<evidence type="ECO:0008006" key="11">
    <source>
        <dbReference type="Google" id="ProtNLM"/>
    </source>
</evidence>
<proteinExistence type="inferred from homology"/>
<keyword evidence="5" id="KW-0325">Glycoprotein</keyword>
<keyword evidence="4" id="KW-0970">Cilium biogenesis/degradation</keyword>